<dbReference type="GO" id="GO:0005829">
    <property type="term" value="C:cytosol"/>
    <property type="evidence" value="ECO:0007669"/>
    <property type="project" value="TreeGrafter"/>
</dbReference>
<dbReference type="Pfam" id="PF00491">
    <property type="entry name" value="Arginase"/>
    <property type="match status" value="1"/>
</dbReference>
<accession>A0A7I7S0S1</accession>
<keyword evidence="2" id="KW-0378">Hydrolase</keyword>
<dbReference type="GO" id="GO:0030145">
    <property type="term" value="F:manganese ion binding"/>
    <property type="evidence" value="ECO:0007669"/>
    <property type="project" value="TreeGrafter"/>
</dbReference>
<evidence type="ECO:0000313" key="5">
    <source>
        <dbReference type="EMBL" id="BBY50427.1"/>
    </source>
</evidence>
<keyword evidence="1" id="KW-0479">Metal-binding</keyword>
<keyword evidence="3" id="KW-0464">Manganese</keyword>
<evidence type="ECO:0000256" key="2">
    <source>
        <dbReference type="ARBA" id="ARBA00022801"/>
    </source>
</evidence>
<organism evidence="5 6">
    <name type="scientific">Mycolicibacterium arabiense</name>
    <dbReference type="NCBI Taxonomy" id="1286181"/>
    <lineage>
        <taxon>Bacteria</taxon>
        <taxon>Bacillati</taxon>
        <taxon>Actinomycetota</taxon>
        <taxon>Actinomycetes</taxon>
        <taxon>Mycobacteriales</taxon>
        <taxon>Mycobacteriaceae</taxon>
        <taxon>Mycolicibacterium</taxon>
    </lineage>
</organism>
<dbReference type="Proteomes" id="UP000467428">
    <property type="component" value="Chromosome"/>
</dbReference>
<evidence type="ECO:0000313" key="6">
    <source>
        <dbReference type="Proteomes" id="UP000467428"/>
    </source>
</evidence>
<reference evidence="5 6" key="1">
    <citation type="journal article" date="2019" name="Emerg. Microbes Infect.">
        <title>Comprehensive subspecies identification of 175 nontuberculous mycobacteria species based on 7547 genomic profiles.</title>
        <authorList>
            <person name="Matsumoto Y."/>
            <person name="Kinjo T."/>
            <person name="Motooka D."/>
            <person name="Nabeya D."/>
            <person name="Jung N."/>
            <person name="Uechi K."/>
            <person name="Horii T."/>
            <person name="Iida T."/>
            <person name="Fujita J."/>
            <person name="Nakamura S."/>
        </authorList>
    </citation>
    <scope>NUCLEOTIDE SEQUENCE [LARGE SCALE GENOMIC DNA]</scope>
    <source>
        <strain evidence="5 6">JCM 18538</strain>
    </source>
</reference>
<evidence type="ECO:0008006" key="7">
    <source>
        <dbReference type="Google" id="ProtNLM"/>
    </source>
</evidence>
<evidence type="ECO:0000256" key="3">
    <source>
        <dbReference type="ARBA" id="ARBA00023211"/>
    </source>
</evidence>
<dbReference type="GO" id="GO:0004053">
    <property type="term" value="F:arginase activity"/>
    <property type="evidence" value="ECO:0007669"/>
    <property type="project" value="TreeGrafter"/>
</dbReference>
<dbReference type="SUPFAM" id="SSF52768">
    <property type="entry name" value="Arginase/deacetylase"/>
    <property type="match status" value="1"/>
</dbReference>
<dbReference type="PANTHER" id="PTHR43782">
    <property type="entry name" value="ARGINASE"/>
    <property type="match status" value="1"/>
</dbReference>
<sequence>MLGVPSSAGAYCVGVERAPAALRDAGLVEALSAAGADVVDAGDLTTRLWRPDRESPFAQNLGDEVQAMMELSATAAELMAEGERLLVLGGSCMVAVGLCAAVKQSGERPRLVYVDRHLDLNTPHSTTEGSLSWMGMAHALALEGAAPELAGAPGSAPLLQPSDLVYLGVDPTRETTAWEREQATELGIAIIDQAALCDDPRGAAQRARNTLAAGPFVVHLDVDVLDFLDAPIAENVNGRNSGPTIAVLERALIELLKDRQCRGMSLGQLDPAHASSDPTAMTRLVSALVSALTTESL</sequence>
<dbReference type="PANTHER" id="PTHR43782:SF3">
    <property type="entry name" value="ARGINASE"/>
    <property type="match status" value="1"/>
</dbReference>
<dbReference type="InterPro" id="IPR006035">
    <property type="entry name" value="Ureohydrolase"/>
</dbReference>
<dbReference type="InterPro" id="IPR023696">
    <property type="entry name" value="Ureohydrolase_dom_sf"/>
</dbReference>
<geneLocation type="plasmid" evidence="6">
    <name>pjcm18538 dna</name>
</geneLocation>
<dbReference type="Gene3D" id="3.40.800.10">
    <property type="entry name" value="Ureohydrolase domain"/>
    <property type="match status" value="1"/>
</dbReference>
<evidence type="ECO:0000256" key="1">
    <source>
        <dbReference type="ARBA" id="ARBA00022723"/>
    </source>
</evidence>
<dbReference type="AlphaFoldDB" id="A0A7I7S0S1"/>
<name>A0A7I7S0S1_9MYCO</name>
<keyword evidence="6" id="KW-1185">Reference proteome</keyword>
<proteinExistence type="inferred from homology"/>
<dbReference type="PROSITE" id="PS51409">
    <property type="entry name" value="ARGINASE_2"/>
    <property type="match status" value="1"/>
</dbReference>
<dbReference type="KEGG" id="marz:MARA_38950"/>
<evidence type="ECO:0000256" key="4">
    <source>
        <dbReference type="PROSITE-ProRule" id="PRU00742"/>
    </source>
</evidence>
<gene>
    <name evidence="5" type="ORF">MARA_38950</name>
</gene>
<comment type="similarity">
    <text evidence="4">Belongs to the arginase family.</text>
</comment>
<dbReference type="EMBL" id="AP022593">
    <property type="protein sequence ID" value="BBY50427.1"/>
    <property type="molecule type" value="Genomic_DNA"/>
</dbReference>
<protein>
    <recommendedName>
        <fullName evidence="7">Arginase</fullName>
    </recommendedName>
</protein>